<dbReference type="NCBIfam" id="TIGR00580">
    <property type="entry name" value="mfd"/>
    <property type="match status" value="1"/>
</dbReference>
<dbReference type="SMART" id="SM00490">
    <property type="entry name" value="HELICc"/>
    <property type="match status" value="1"/>
</dbReference>
<dbReference type="InterPro" id="IPR014001">
    <property type="entry name" value="Helicase_ATP-bd"/>
</dbReference>
<dbReference type="InterPro" id="IPR011545">
    <property type="entry name" value="DEAD/DEAH_box_helicase_dom"/>
</dbReference>
<dbReference type="InterPro" id="IPR005118">
    <property type="entry name" value="TRCF_C"/>
</dbReference>
<dbReference type="Pfam" id="PF17757">
    <property type="entry name" value="UvrB_inter"/>
    <property type="match status" value="1"/>
</dbReference>
<comment type="similarity">
    <text evidence="9">In the N-terminal section; belongs to the UvrB family.</text>
</comment>
<dbReference type="Gene3D" id="2.40.10.170">
    <property type="match status" value="1"/>
</dbReference>
<evidence type="ECO:0000256" key="2">
    <source>
        <dbReference type="ARBA" id="ARBA00022741"/>
    </source>
</evidence>
<gene>
    <name evidence="9 12" type="primary">mfd</name>
    <name evidence="12" type="ORF">ACFQ1U_03440</name>
</gene>
<dbReference type="Pfam" id="PF00271">
    <property type="entry name" value="Helicase_C"/>
    <property type="match status" value="1"/>
</dbReference>
<evidence type="ECO:0000259" key="11">
    <source>
        <dbReference type="PROSITE" id="PS51194"/>
    </source>
</evidence>
<dbReference type="PROSITE" id="PS51192">
    <property type="entry name" value="HELICASE_ATP_BIND_1"/>
    <property type="match status" value="1"/>
</dbReference>
<evidence type="ECO:0000259" key="10">
    <source>
        <dbReference type="PROSITE" id="PS51192"/>
    </source>
</evidence>
<dbReference type="CDD" id="cd17991">
    <property type="entry name" value="DEXHc_TRCF"/>
    <property type="match status" value="1"/>
</dbReference>
<dbReference type="InterPro" id="IPR027417">
    <property type="entry name" value="P-loop_NTPase"/>
</dbReference>
<dbReference type="Gene3D" id="3.40.50.11180">
    <property type="match status" value="1"/>
</dbReference>
<dbReference type="InterPro" id="IPR037235">
    <property type="entry name" value="TRCF-like_C_D7"/>
</dbReference>
<dbReference type="InterPro" id="IPR004576">
    <property type="entry name" value="Mfd"/>
</dbReference>
<evidence type="ECO:0000313" key="12">
    <source>
        <dbReference type="EMBL" id="MFD0992248.1"/>
    </source>
</evidence>
<sequence length="1109" mass="127235">MSKQTIVNYYQNASKVALVQQALQQEKHHFQLSNLVGSSLSFVISETFKTADKPYLFICNDKEEAAYYLNDLEQLLGEKNVLFYPGSYRRPYQIEETDNANVLLRSEVLNRINSRKKPAVIVTYPTALFEKVVTKKELEKNTLKVTRGENLSLDFINEVLFEYHFKRVDFVTEPGEFSVRGGIVDVFSFSNDEPYRIEFFGDEVDSIRTFDVETQLSNDKLKKVSIMPNVENKTLQESRESFLKYIAANTVMFVKNKDLLTGNLDKFFRKAQVEFEKLSKDVQHAKPEELFCNGAAIESQLADFTIGFFDKTACDQKIEFSVRSQPSFNKQFDLLIEDLNVHHSKGYTNYIFCANEKQAQRFHDIFDDADEEVHYETVVFPIYQGFIDEDQKIVCYTDHQIFERYHKFRLKNGYAKKQSITLKELTNLEKGDYVTHIDHGIGRFGGLQKIDVEGKKQEAIKLIYGDRDILYVSIHSLHKISKFNGKDGKPPKIFKLGSQAWKKLKQKTKTRVKEIAFNLIQLYAKRRVEKGFAFGPDTHMQHELEASFLYEDTPDQFTATQEVKTDMEKDQPMDRLVCGDVGFGKTEVAIRAAFKAVDNGKQVAVLVPTTILAFQHFKTFSERLKDFPVQIDYLNRFRTAKQRKGVLEGVANGSVDIVIGTHQLTNKAVQFKDLGLLIIDEEQKFGVAVKDKLKTIKENVDTLTLTATPIPRTLQFSLMAARDLSVIKTPPPNRHPVETNVIRLSEETIRDAISYEISRGGQVFFIHNRIENIKEVAGMLQRLVPSAKIGIGHGQMEGKKLEDLMLGFMNGDFDVLVSTTIIESGLDVPNANTIFINNANNFGLSDLHQMRGRVGRSNKKAFCYFITPPYHHMTEEARKRIQALEMFSDLGSGLNIAMKDLEIRGAGDLLGGEQSGFINDIGFDTYQKILQEAIEELKENEFKDLYADEPNKKPKEYVKDVQIDTDFEILFPDDYINSITERLSLYKDLSELSSEEELQQFEKNLVDRFGELPAQAQDLLDSVRIKKLAKDLGLEKIILKQKRMIGYFVSDQQSDYYQTEAFTKMLRFVQQNPKRCVMKEKQTKKGLRLLITFIKIDTVGKALEVLQQI</sequence>
<dbReference type="SMART" id="SM00487">
    <property type="entry name" value="DEXDc"/>
    <property type="match status" value="1"/>
</dbReference>
<accession>A0ABW3JP22</accession>
<dbReference type="SMART" id="SM00982">
    <property type="entry name" value="TRCF"/>
    <property type="match status" value="1"/>
</dbReference>
<dbReference type="InterPro" id="IPR036101">
    <property type="entry name" value="CarD-like/TRCF_RID_sf"/>
</dbReference>
<dbReference type="Pfam" id="PF00270">
    <property type="entry name" value="DEAD"/>
    <property type="match status" value="1"/>
</dbReference>
<dbReference type="PROSITE" id="PS51194">
    <property type="entry name" value="HELICASE_CTER"/>
    <property type="match status" value="1"/>
</dbReference>
<keyword evidence="2 9" id="KW-0547">Nucleotide-binding</keyword>
<organism evidence="12 13">
    <name type="scientific">Tenacibaculum geojense</name>
    <dbReference type="NCBI Taxonomy" id="915352"/>
    <lineage>
        <taxon>Bacteria</taxon>
        <taxon>Pseudomonadati</taxon>
        <taxon>Bacteroidota</taxon>
        <taxon>Flavobacteriia</taxon>
        <taxon>Flavobacteriales</taxon>
        <taxon>Flavobacteriaceae</taxon>
        <taxon>Tenacibaculum</taxon>
    </lineage>
</organism>
<protein>
    <recommendedName>
        <fullName evidence="9">Transcription-repair-coupling factor</fullName>
        <shortName evidence="9">TRCF</shortName>
        <ecNumber evidence="9">3.6.4.-</ecNumber>
    </recommendedName>
</protein>
<dbReference type="EMBL" id="JBHTJR010000020">
    <property type="protein sequence ID" value="MFD0992248.1"/>
    <property type="molecule type" value="Genomic_DNA"/>
</dbReference>
<keyword evidence="6 9" id="KW-0067">ATP-binding</keyword>
<keyword evidence="1 9" id="KW-0963">Cytoplasm</keyword>
<evidence type="ECO:0000313" key="13">
    <source>
        <dbReference type="Proteomes" id="UP001597062"/>
    </source>
</evidence>
<keyword evidence="13" id="KW-1185">Reference proteome</keyword>
<comment type="similarity">
    <text evidence="9">In the C-terminal section; belongs to the helicase family. RecG subfamily.</text>
</comment>
<dbReference type="InterPro" id="IPR047112">
    <property type="entry name" value="RecG/Mfd"/>
</dbReference>
<keyword evidence="3 9" id="KW-0227">DNA damage</keyword>
<keyword evidence="7 9" id="KW-0238">DNA-binding</keyword>
<dbReference type="InterPro" id="IPR001650">
    <property type="entry name" value="Helicase_C-like"/>
</dbReference>
<dbReference type="Pfam" id="PF03461">
    <property type="entry name" value="TRCF"/>
    <property type="match status" value="1"/>
</dbReference>
<dbReference type="SMART" id="SM01058">
    <property type="entry name" value="CarD_TRCF"/>
    <property type="match status" value="1"/>
</dbReference>
<dbReference type="Proteomes" id="UP001597062">
    <property type="component" value="Unassembled WGS sequence"/>
</dbReference>
<evidence type="ECO:0000256" key="9">
    <source>
        <dbReference type="HAMAP-Rule" id="MF_00969"/>
    </source>
</evidence>
<dbReference type="InterPro" id="IPR003711">
    <property type="entry name" value="CarD-like/TRCF_RID"/>
</dbReference>
<keyword evidence="5" id="KW-0347">Helicase</keyword>
<dbReference type="Gene3D" id="3.90.1150.50">
    <property type="entry name" value="Transcription-repair-coupling factor, D7 domain"/>
    <property type="match status" value="1"/>
</dbReference>
<evidence type="ECO:0000256" key="7">
    <source>
        <dbReference type="ARBA" id="ARBA00023125"/>
    </source>
</evidence>
<dbReference type="InterPro" id="IPR041471">
    <property type="entry name" value="UvrB_inter"/>
</dbReference>
<evidence type="ECO:0000256" key="6">
    <source>
        <dbReference type="ARBA" id="ARBA00022840"/>
    </source>
</evidence>
<evidence type="ECO:0000256" key="5">
    <source>
        <dbReference type="ARBA" id="ARBA00022806"/>
    </source>
</evidence>
<dbReference type="HAMAP" id="MF_00969">
    <property type="entry name" value="TRCF"/>
    <property type="match status" value="1"/>
</dbReference>
<reference evidence="13" key="1">
    <citation type="journal article" date="2019" name="Int. J. Syst. Evol. Microbiol.">
        <title>The Global Catalogue of Microorganisms (GCM) 10K type strain sequencing project: providing services to taxonomists for standard genome sequencing and annotation.</title>
        <authorList>
            <consortium name="The Broad Institute Genomics Platform"/>
            <consortium name="The Broad Institute Genome Sequencing Center for Infectious Disease"/>
            <person name="Wu L."/>
            <person name="Ma J."/>
        </authorList>
    </citation>
    <scope>NUCLEOTIDE SEQUENCE [LARGE SCALE GENOMIC DNA]</scope>
    <source>
        <strain evidence="13">CCUG 60527</strain>
    </source>
</reference>
<evidence type="ECO:0000256" key="8">
    <source>
        <dbReference type="ARBA" id="ARBA00023204"/>
    </source>
</evidence>
<dbReference type="Gene3D" id="3.30.2060.10">
    <property type="entry name" value="Penicillin-binding protein 1b domain"/>
    <property type="match status" value="1"/>
</dbReference>
<feature type="domain" description="Helicase ATP-binding" evidence="10">
    <location>
        <begin position="566"/>
        <end position="727"/>
    </location>
</feature>
<keyword evidence="4 9" id="KW-0378">Hydrolase</keyword>
<dbReference type="Gene3D" id="3.40.50.300">
    <property type="entry name" value="P-loop containing nucleotide triphosphate hydrolases"/>
    <property type="match status" value="2"/>
</dbReference>
<evidence type="ECO:0000256" key="4">
    <source>
        <dbReference type="ARBA" id="ARBA00022801"/>
    </source>
</evidence>
<dbReference type="EC" id="3.6.4.-" evidence="9"/>
<dbReference type="Pfam" id="PF02559">
    <property type="entry name" value="CarD_TRCF_RID"/>
    <property type="match status" value="1"/>
</dbReference>
<comment type="function">
    <text evidence="9">Couples transcription and DNA repair by recognizing RNA polymerase (RNAP) stalled at DNA lesions. Mediates ATP-dependent release of RNAP and its truncated transcript from the DNA, and recruitment of nucleotide excision repair machinery to the damaged site.</text>
</comment>
<feature type="domain" description="Helicase C-terminal" evidence="11">
    <location>
        <begin position="736"/>
        <end position="902"/>
    </location>
</feature>
<evidence type="ECO:0000256" key="1">
    <source>
        <dbReference type="ARBA" id="ARBA00022490"/>
    </source>
</evidence>
<dbReference type="PANTHER" id="PTHR47964">
    <property type="entry name" value="ATP-DEPENDENT DNA HELICASE HOMOLOG RECG, CHLOROPLASTIC"/>
    <property type="match status" value="1"/>
</dbReference>
<proteinExistence type="inferred from homology"/>
<comment type="caution">
    <text evidence="12">The sequence shown here is derived from an EMBL/GenBank/DDBJ whole genome shotgun (WGS) entry which is preliminary data.</text>
</comment>
<dbReference type="PANTHER" id="PTHR47964:SF1">
    <property type="entry name" value="ATP-DEPENDENT DNA HELICASE HOMOLOG RECG, CHLOROPLASTIC"/>
    <property type="match status" value="1"/>
</dbReference>
<name>A0ABW3JP22_9FLAO</name>
<comment type="subcellular location">
    <subcellularLocation>
        <location evidence="9">Cytoplasm</location>
    </subcellularLocation>
</comment>
<keyword evidence="8 9" id="KW-0234">DNA repair</keyword>
<dbReference type="SUPFAM" id="SSF52540">
    <property type="entry name" value="P-loop containing nucleoside triphosphate hydrolases"/>
    <property type="match status" value="4"/>
</dbReference>
<evidence type="ECO:0000256" key="3">
    <source>
        <dbReference type="ARBA" id="ARBA00022763"/>
    </source>
</evidence>
<dbReference type="SUPFAM" id="SSF141259">
    <property type="entry name" value="CarD-like"/>
    <property type="match status" value="1"/>
</dbReference>
<dbReference type="SUPFAM" id="SSF143517">
    <property type="entry name" value="TRCF domain-like"/>
    <property type="match status" value="1"/>
</dbReference>
<dbReference type="RefSeq" id="WP_386105340.1">
    <property type="nucleotide sequence ID" value="NZ_JBHTJR010000020.1"/>
</dbReference>